<protein>
    <submittedName>
        <fullName evidence="2">DUF3072 domain-containing protein</fullName>
    </submittedName>
</protein>
<dbReference type="InterPro" id="IPR021425">
    <property type="entry name" value="DUF3072"/>
</dbReference>
<dbReference type="AlphaFoldDB" id="A0A7C9IEF0"/>
<organism evidence="2 3">
    <name type="scientific">Kangsaoukella pontilimi</name>
    <dbReference type="NCBI Taxonomy" id="2691042"/>
    <lineage>
        <taxon>Bacteria</taxon>
        <taxon>Pseudomonadati</taxon>
        <taxon>Pseudomonadota</taxon>
        <taxon>Alphaproteobacteria</taxon>
        <taxon>Rhodobacterales</taxon>
        <taxon>Paracoccaceae</taxon>
        <taxon>Kangsaoukella</taxon>
    </lineage>
</organism>
<evidence type="ECO:0000313" key="2">
    <source>
        <dbReference type="EMBL" id="MXQ06569.1"/>
    </source>
</evidence>
<dbReference type="Proteomes" id="UP000480350">
    <property type="component" value="Unassembled WGS sequence"/>
</dbReference>
<feature type="region of interest" description="Disordered" evidence="1">
    <location>
        <begin position="1"/>
        <end position="33"/>
    </location>
</feature>
<keyword evidence="3" id="KW-1185">Reference proteome</keyword>
<comment type="caution">
    <text evidence="2">The sequence shown here is derived from an EMBL/GenBank/DDBJ whole genome shotgun (WGS) entry which is preliminary data.</text>
</comment>
<dbReference type="Pfam" id="PF11272">
    <property type="entry name" value="DUF3072"/>
    <property type="match status" value="1"/>
</dbReference>
<dbReference type="EMBL" id="WUPT01000001">
    <property type="protein sequence ID" value="MXQ06569.1"/>
    <property type="molecule type" value="Genomic_DNA"/>
</dbReference>
<dbReference type="RefSeq" id="WP_160762499.1">
    <property type="nucleotide sequence ID" value="NZ_WUPT01000001.1"/>
</dbReference>
<evidence type="ECO:0000313" key="3">
    <source>
        <dbReference type="Proteomes" id="UP000480350"/>
    </source>
</evidence>
<proteinExistence type="predicted"/>
<sequence>MTNDKKADPIAAAATPLTGIASVDEHGDEPMTSQQADELRALCEEHGETFDQTLSRDAAAAKIAELRGDDGVAPPQS</sequence>
<evidence type="ECO:0000256" key="1">
    <source>
        <dbReference type="SAM" id="MobiDB-lite"/>
    </source>
</evidence>
<reference evidence="2 3" key="1">
    <citation type="submission" date="2019-12" db="EMBL/GenBank/DDBJ databases">
        <authorList>
            <person name="Lee S.D."/>
        </authorList>
    </citation>
    <scope>NUCLEOTIDE SEQUENCE [LARGE SCALE GENOMIC DNA]</scope>
    <source>
        <strain evidence="2 3">GH1-50</strain>
    </source>
</reference>
<reference evidence="2 3" key="2">
    <citation type="submission" date="2020-03" db="EMBL/GenBank/DDBJ databases">
        <title>Kangsaoukella pontilimi gen. nov., sp. nov., a new member of the family Rhodobacteraceae isolated from a tidal mudflat.</title>
        <authorList>
            <person name="Kim I.S."/>
        </authorList>
    </citation>
    <scope>NUCLEOTIDE SEQUENCE [LARGE SCALE GENOMIC DNA]</scope>
    <source>
        <strain evidence="2 3">GH1-50</strain>
    </source>
</reference>
<accession>A0A7C9IEF0</accession>
<gene>
    <name evidence="2" type="ORF">GQ651_01790</name>
</gene>
<name>A0A7C9IEF0_9RHOB</name>